<dbReference type="InterPro" id="IPR000620">
    <property type="entry name" value="EamA_dom"/>
</dbReference>
<dbReference type="Pfam" id="PF00892">
    <property type="entry name" value="EamA"/>
    <property type="match status" value="2"/>
</dbReference>
<keyword evidence="4" id="KW-1185">Reference proteome</keyword>
<feature type="transmembrane region" description="Helical" evidence="1">
    <location>
        <begin position="243"/>
        <end position="262"/>
    </location>
</feature>
<dbReference type="RefSeq" id="WP_018980732.1">
    <property type="nucleotide sequence ID" value="NZ_BAQD01000014.1"/>
</dbReference>
<dbReference type="Proteomes" id="UP001062901">
    <property type="component" value="Unassembled WGS sequence"/>
</dbReference>
<feature type="transmembrane region" description="Helical" evidence="1">
    <location>
        <begin position="97"/>
        <end position="116"/>
    </location>
</feature>
<organism evidence="3 4">
    <name type="scientific">Saccharibacter floricola DSM 15669</name>
    <dbReference type="NCBI Taxonomy" id="1123227"/>
    <lineage>
        <taxon>Bacteria</taxon>
        <taxon>Pseudomonadati</taxon>
        <taxon>Pseudomonadota</taxon>
        <taxon>Alphaproteobacteria</taxon>
        <taxon>Acetobacterales</taxon>
        <taxon>Acetobacteraceae</taxon>
        <taxon>Saccharibacter</taxon>
    </lineage>
</organism>
<dbReference type="PANTHER" id="PTHR12715:SF4">
    <property type="entry name" value="EAMA DOMAIN-CONTAINING PROTEIN"/>
    <property type="match status" value="1"/>
</dbReference>
<accession>A0ABQ0NZF6</accession>
<gene>
    <name evidence="3" type="ORF">AA15669_1039</name>
</gene>
<dbReference type="SUPFAM" id="SSF103481">
    <property type="entry name" value="Multidrug resistance efflux transporter EmrE"/>
    <property type="match status" value="2"/>
</dbReference>
<evidence type="ECO:0000313" key="3">
    <source>
        <dbReference type="EMBL" id="GBQ06672.1"/>
    </source>
</evidence>
<dbReference type="PANTHER" id="PTHR12715">
    <property type="entry name" value="TRANSPORTER, DRUG/METABOLITE EXPORTER FAMILY"/>
    <property type="match status" value="1"/>
</dbReference>
<feature type="transmembrane region" description="Helical" evidence="1">
    <location>
        <begin position="180"/>
        <end position="198"/>
    </location>
</feature>
<dbReference type="EMBL" id="BAQD01000014">
    <property type="protein sequence ID" value="GBQ06672.1"/>
    <property type="molecule type" value="Genomic_DNA"/>
</dbReference>
<evidence type="ECO:0000313" key="4">
    <source>
        <dbReference type="Proteomes" id="UP001062901"/>
    </source>
</evidence>
<feature type="transmembrane region" description="Helical" evidence="1">
    <location>
        <begin position="210"/>
        <end position="231"/>
    </location>
</feature>
<dbReference type="InterPro" id="IPR037185">
    <property type="entry name" value="EmrE-like"/>
</dbReference>
<feature type="domain" description="EamA" evidence="2">
    <location>
        <begin position="151"/>
        <end position="283"/>
    </location>
</feature>
<protein>
    <recommendedName>
        <fullName evidence="2">EamA domain-containing protein</fullName>
    </recommendedName>
</protein>
<keyword evidence="1" id="KW-0812">Transmembrane</keyword>
<feature type="domain" description="EamA" evidence="2">
    <location>
        <begin position="11"/>
        <end position="140"/>
    </location>
</feature>
<comment type="caution">
    <text evidence="3">The sequence shown here is derived from an EMBL/GenBank/DDBJ whole genome shotgun (WGS) entry which is preliminary data.</text>
</comment>
<feature type="transmembrane region" description="Helical" evidence="1">
    <location>
        <begin position="123"/>
        <end position="141"/>
    </location>
</feature>
<keyword evidence="1" id="KW-0472">Membrane</keyword>
<evidence type="ECO:0000256" key="1">
    <source>
        <dbReference type="SAM" id="Phobius"/>
    </source>
</evidence>
<reference evidence="3" key="1">
    <citation type="submission" date="2013-04" db="EMBL/GenBank/DDBJ databases">
        <title>The genome sequencing project of 58 acetic acid bacteria.</title>
        <authorList>
            <person name="Okamoto-Kainuma A."/>
            <person name="Ishikawa M."/>
            <person name="Umino S."/>
            <person name="Koizumi Y."/>
            <person name="Shiwa Y."/>
            <person name="Yoshikawa H."/>
            <person name="Matsutani M."/>
            <person name="Matsushita K."/>
        </authorList>
    </citation>
    <scope>NUCLEOTIDE SEQUENCE</scope>
    <source>
        <strain evidence="3">DSM 15669</strain>
    </source>
</reference>
<proteinExistence type="predicted"/>
<feature type="transmembrane region" description="Helical" evidence="1">
    <location>
        <begin position="69"/>
        <end position="85"/>
    </location>
</feature>
<feature type="transmembrane region" description="Helical" evidence="1">
    <location>
        <begin position="147"/>
        <end position="168"/>
    </location>
</feature>
<feature type="transmembrane region" description="Helical" evidence="1">
    <location>
        <begin position="268"/>
        <end position="286"/>
    </location>
</feature>
<name>A0ABQ0NZF6_9PROT</name>
<evidence type="ECO:0000259" key="2">
    <source>
        <dbReference type="Pfam" id="PF00892"/>
    </source>
</evidence>
<feature type="transmembrane region" description="Helical" evidence="1">
    <location>
        <begin position="39"/>
        <end position="57"/>
    </location>
</feature>
<keyword evidence="1" id="KW-1133">Transmembrane helix</keyword>
<sequence>MSHSSRRFIPLCVLVAVLSWASAYPVVRLALRDLPPLPLAALRYALAALLAAMWLLVSRAPVPQWRDGPRLLACGVFGITLYNVFFNLGETTLSSGATSLVIATGPIMAGLLAVLFTQERVTGWGWLGSLTSFAGVAVIVSGQKEGLTFGSGAGMALIAAFCAAMYTVLQRPLVQRYGGLTVTAYVLMIGAFFLLPWLREGVAHLSHAPARAWWCVAELGLVPAVIGYAVWSFVIGALGAARGAMMLYFLPPVTFILAFLLEGVWPDLITLLGGVVVLLGVGMSRIKRDSKKAT</sequence>
<dbReference type="InterPro" id="IPR052756">
    <property type="entry name" value="Alkyne_AA_exporter"/>
</dbReference>